<dbReference type="SUPFAM" id="SSF55315">
    <property type="entry name" value="L30e-like"/>
    <property type="match status" value="1"/>
</dbReference>
<dbReference type="Pfam" id="PF00588">
    <property type="entry name" value="SpoU_methylase"/>
    <property type="match status" value="1"/>
</dbReference>
<protein>
    <submittedName>
        <fullName evidence="6">RNA methyltransferase</fullName>
    </submittedName>
</protein>
<proteinExistence type="inferred from homology"/>
<evidence type="ECO:0000256" key="1">
    <source>
        <dbReference type="ARBA" id="ARBA00007228"/>
    </source>
</evidence>
<name>A0A096ATQ9_9BACT</name>
<dbReference type="Proteomes" id="UP000029538">
    <property type="component" value="Unassembled WGS sequence"/>
</dbReference>
<dbReference type="Gene3D" id="3.30.1330.30">
    <property type="match status" value="1"/>
</dbReference>
<dbReference type="SUPFAM" id="SSF75217">
    <property type="entry name" value="alpha/beta knot"/>
    <property type="match status" value="1"/>
</dbReference>
<comment type="caution">
    <text evidence="6">The sequence shown here is derived from an EMBL/GenBank/DDBJ whole genome shotgun (WGS) entry which is preliminary data.</text>
</comment>
<keyword evidence="2 6" id="KW-0489">Methyltransferase</keyword>
<dbReference type="PANTHER" id="PTHR43191:SF2">
    <property type="entry name" value="RRNA METHYLTRANSFERASE 3, MITOCHONDRIAL"/>
    <property type="match status" value="1"/>
</dbReference>
<evidence type="ECO:0000313" key="7">
    <source>
        <dbReference type="Proteomes" id="UP000029538"/>
    </source>
</evidence>
<dbReference type="Gene3D" id="3.40.1280.10">
    <property type="match status" value="1"/>
</dbReference>
<dbReference type="Pfam" id="PF22435">
    <property type="entry name" value="MRM3-like_sub_bind"/>
    <property type="match status" value="1"/>
</dbReference>
<dbReference type="CDD" id="cd18109">
    <property type="entry name" value="SpoU-like_RNA-MTase"/>
    <property type="match status" value="1"/>
</dbReference>
<dbReference type="GO" id="GO:0032259">
    <property type="term" value="P:methylation"/>
    <property type="evidence" value="ECO:0007669"/>
    <property type="project" value="UniProtKB-KW"/>
</dbReference>
<evidence type="ECO:0000259" key="4">
    <source>
        <dbReference type="Pfam" id="PF00588"/>
    </source>
</evidence>
<dbReference type="RefSeq" id="WP_004358113.1">
    <property type="nucleotide sequence ID" value="NZ_JRNR01000013.1"/>
</dbReference>
<evidence type="ECO:0000256" key="3">
    <source>
        <dbReference type="ARBA" id="ARBA00022679"/>
    </source>
</evidence>
<dbReference type="InterPro" id="IPR001537">
    <property type="entry name" value="SpoU_MeTrfase"/>
</dbReference>
<sequence>MISKNKIKLIRSLETKKGREKHQLFVAEGHKVVADLVAAGYHAEDIFDEEDDIKKVSFLQHPQAKLGVFRLPEPDKVLLPTNELALALDGVQDPGNLGTIIRIADWFGIKHIFCSMETADCWNPKVVQATMGSIARVKLHYGDLKAVLNALPDDYPVYGTLLDGDDIYKQSLTAHGMIIMGNEGKGMTEEIRKCVNRKLFIPHFASGESHAESLNVAIATAIVCSEFRRRR</sequence>
<dbReference type="GO" id="GO:0003723">
    <property type="term" value="F:RNA binding"/>
    <property type="evidence" value="ECO:0007669"/>
    <property type="project" value="InterPro"/>
</dbReference>
<evidence type="ECO:0000259" key="5">
    <source>
        <dbReference type="Pfam" id="PF22435"/>
    </source>
</evidence>
<feature type="domain" description="tRNA/rRNA methyltransferase SpoU type" evidence="4">
    <location>
        <begin position="84"/>
        <end position="224"/>
    </location>
</feature>
<evidence type="ECO:0000313" key="6">
    <source>
        <dbReference type="EMBL" id="KGF50126.1"/>
    </source>
</evidence>
<dbReference type="GO" id="GO:0006396">
    <property type="term" value="P:RNA processing"/>
    <property type="evidence" value="ECO:0007669"/>
    <property type="project" value="InterPro"/>
</dbReference>
<dbReference type="InterPro" id="IPR053888">
    <property type="entry name" value="MRM3-like_sub_bind"/>
</dbReference>
<dbReference type="InterPro" id="IPR029064">
    <property type="entry name" value="Ribosomal_eL30-like_sf"/>
</dbReference>
<dbReference type="InterPro" id="IPR051259">
    <property type="entry name" value="rRNA_Methyltransferase"/>
</dbReference>
<gene>
    <name evidence="6" type="ORF">HMPREF0654_02675</name>
</gene>
<accession>A0A096ATQ9</accession>
<dbReference type="EMBL" id="JRNR01000013">
    <property type="protein sequence ID" value="KGF50126.1"/>
    <property type="molecule type" value="Genomic_DNA"/>
</dbReference>
<dbReference type="GO" id="GO:0008173">
    <property type="term" value="F:RNA methyltransferase activity"/>
    <property type="evidence" value="ECO:0007669"/>
    <property type="project" value="InterPro"/>
</dbReference>
<keyword evidence="3 6" id="KW-0808">Transferase</keyword>
<organism evidence="6 7">
    <name type="scientific">Prevotella disiens DNF00882</name>
    <dbReference type="NCBI Taxonomy" id="1401075"/>
    <lineage>
        <taxon>Bacteria</taxon>
        <taxon>Pseudomonadati</taxon>
        <taxon>Bacteroidota</taxon>
        <taxon>Bacteroidia</taxon>
        <taxon>Bacteroidales</taxon>
        <taxon>Prevotellaceae</taxon>
        <taxon>Prevotella</taxon>
    </lineage>
</organism>
<evidence type="ECO:0000256" key="2">
    <source>
        <dbReference type="ARBA" id="ARBA00022603"/>
    </source>
</evidence>
<comment type="similarity">
    <text evidence="1">Belongs to the class IV-like SAM-binding methyltransferase superfamily. RNA methyltransferase TrmH family.</text>
</comment>
<dbReference type="PANTHER" id="PTHR43191">
    <property type="entry name" value="RRNA METHYLTRANSFERASE 3"/>
    <property type="match status" value="1"/>
</dbReference>
<feature type="domain" description="MRM3-like substrate binding" evidence="5">
    <location>
        <begin position="5"/>
        <end position="51"/>
    </location>
</feature>
<dbReference type="AlphaFoldDB" id="A0A096ATQ9"/>
<dbReference type="InterPro" id="IPR029026">
    <property type="entry name" value="tRNA_m1G_MTases_N"/>
</dbReference>
<reference evidence="6 7" key="1">
    <citation type="submission" date="2014-07" db="EMBL/GenBank/DDBJ databases">
        <authorList>
            <person name="McCorrison J."/>
            <person name="Sanka R."/>
            <person name="Torralba M."/>
            <person name="Gillis M."/>
            <person name="Haft D.H."/>
            <person name="Methe B."/>
            <person name="Sutton G."/>
            <person name="Nelson K.E."/>
        </authorList>
    </citation>
    <scope>NUCLEOTIDE SEQUENCE [LARGE SCALE GENOMIC DNA]</scope>
    <source>
        <strain evidence="6 7">DNF00882</strain>
    </source>
</reference>
<dbReference type="InterPro" id="IPR029028">
    <property type="entry name" value="Alpha/beta_knot_MTases"/>
</dbReference>